<feature type="compositionally biased region" description="Pro residues" evidence="1">
    <location>
        <begin position="465"/>
        <end position="482"/>
    </location>
</feature>
<feature type="region of interest" description="Disordered" evidence="1">
    <location>
        <begin position="559"/>
        <end position="590"/>
    </location>
</feature>
<dbReference type="Proteomes" id="UP001176521">
    <property type="component" value="Unassembled WGS sequence"/>
</dbReference>
<name>A0AAN6G675_9BASI</name>
<evidence type="ECO:0000256" key="1">
    <source>
        <dbReference type="SAM" id="MobiDB-lite"/>
    </source>
</evidence>
<dbReference type="Pfam" id="PF25794">
    <property type="entry name" value="SACS"/>
    <property type="match status" value="1"/>
</dbReference>
<feature type="region of interest" description="Disordered" evidence="1">
    <location>
        <begin position="440"/>
        <end position="505"/>
    </location>
</feature>
<reference evidence="3" key="1">
    <citation type="journal article" date="2023" name="PhytoFront">
        <title>Draft Genome Resources of Seven Strains of Tilletia horrida, Causal Agent of Kernel Smut of Rice.</title>
        <authorList>
            <person name="Khanal S."/>
            <person name="Antony Babu S."/>
            <person name="Zhou X.G."/>
        </authorList>
    </citation>
    <scope>NUCLEOTIDE SEQUENCE</scope>
    <source>
        <strain evidence="3">TX3</strain>
    </source>
</reference>
<sequence>MAGVDSAAALSALLASSAAPQAITVNQRALIDKILARYAAEWTVFRELLQNADDAGATECHLRFESQTYHEYKRRRSARAPAAAAPRPSSAAADVPPQGLSSAAAAPAAAPTAAPAQPPAASTGPSPPPGLAHTANEQSNPAQTRTSDAQASEAVEQPPPLDLDAVLHSWTFANDGMPFRSEDWARLRRIAEGNPDPERIGAFGVGYYSVFSICENPMVQSGGEIMGFFWDNDSLFTRRVPVPASEPAAPPARGAVETGHTPRKGALREDRWTTAAPAPEASCADRPWTTFLLPLREPAPLPEHPLTLARFLATSLTFTARVRRVALHWDDRVLCEFEKKIDGQQPQASTSSTGSIAQSGELAIPPNLNPVSPGRMLRLERLSSSKIEISALHHPVLLASAKQMELEVRRKRAKAAEDAQKSGLSAGAAAVAGLFNFGGSSTSGNSEGSKRSALSNFFGLGKKSAPPPPIAPPPTTPTPPVSTSPASLPSAEAAQLVEAASQRSAKPVPTDVHFRIATAHLNVVAEAAFIKEIERSTKKPPPTKTAFSVVFADRDEVKRSRGAVDEVKAGTQTDAKDGSDTKKSPITLSPAEERRLTNRHLFGTLLPWLSGAGLEDDVGGNALVKQSGTRGSVADDDAVARMAREQQGHVFIGFRTHQTTGFSGHLAARFIPTVERESLDFIDKYCRAWNEELLAMGGYLIRALYEREMSLLGELWTKEFKATSNRPVDSDIQAKKMAEDLFDRALHLLRFFTIRTSHPSGKVAEILQDRFFAVSAEGRTDPNRLFKFAQSAPSDADKAVRIMSTCGVWPSSKVRLPNDILTPFIKQLPMLPAAHVTQAAEFIRTCTSRGLLMEVQMPDVFNELGERPLDVEEMKACLKWFILVATHPDFNPSLRARLFETAVLTLPALKTDKDEREKDLVPRIQPLGEVSTYLNSQRIPTGFPFPPSCLAYEVSKHFRAEDLRNVFLWKELTVSQWVAHLVETSRNDSGIVASEEENVQLSPAFAERVFTVLARAWGNISAAQQAEIIQRLQGVTCVPTRNGMQKPQQAYFPSVSLFDDLSIVAFPTGAGIVKGNLETVLTALGVRKHVELQMIFTRLLAAGDWSHVELVSYLASNQSTLSTEEKDRLKKTAMFPYEGDQTKDADGKPKRSRYRANQLYEPVPALRALGLPLLDWSKPVAGQEGTEGSANEETRQRAWRATSEEAKFLFQTLGLKRHPPIKVLLEKASDAANTTEAASMRSKALSYLREKWDAVYAAQYSFKEACQYAFVPCLPPEGAVSSSVKKKEGTAAEVHLCKPDQAFTNIQGALLGFDVVDSSAFNDIDVARFKIQENPASNVLIDRFLGQQIKDMAKAQSVFEYFARINTFTNQQYLYLRDKSFIPVRSSGAGSTGQVEMVSPTFAFFRSSRVDNLSYKDVFTFIDFGEVASYFLRNCGVTDEPTIEEVTQKLIRDPRRFFQLAGSSDSYLDILRQIASNYRRIPKQTRDDMKRSAFLLGSKRVPIKAEKGPGGVDNIMDQKDDDEPGVLHFDLLRPSQVVIADDANAHMIFGSDAFFAPHDEVLEEQLYAPLGCPKLSTLVEETQSVPGTILRESPRAEQVKMQITERTPLFVYEMRKEQRHDISRDSDWVKKYLDVWAVEGRGLVRTRTFRLGNFQRRDTQYPSAITTLDSGRRLQLYVSVSHDGDLDWYEVASAMVPRLLHRHFRGDVLLYKMLMESSLRDLKRHGFPVDRIMEQKEAEKKLAEQRMREAQETAERERQAEQKRRQEAQQAAIQAAAQAGLTSSQAGGAGSVKRDPGSAAAGTAVGPSREYEEAAAAAAAAASASQGGRGFLSKLQNRFKTGNNELSSLASGTSSIRPPAVAAAGRSASGTSDSPSGSGGPTIMKDMQGHSGGPEPTPLDSINQSVMAAINASRPDGSERIQSQVEKGKQIKEAESSYCDVGIAADLTKVGQVLGMNVYLSQEYRDPAQTLATNDAAIRRLIQDVYRPVGEGIFGVPSGVLNVFCDVEGPTIAFNRGGTIFLNLRFYLAWHDEHVKAGRPGDAIISVFHSVAHELAHNLVTGHNSQHEYYTSAISERHFLKLGALLKSLGAL</sequence>
<accession>A0AAN6G675</accession>
<feature type="compositionally biased region" description="Low complexity" evidence="1">
    <location>
        <begin position="244"/>
        <end position="255"/>
    </location>
</feature>
<dbReference type="Gene3D" id="3.30.565.10">
    <property type="entry name" value="Histidine kinase-like ATPase, C-terminal domain"/>
    <property type="match status" value="1"/>
</dbReference>
<feature type="domain" description="Sacsin/Nov" evidence="2">
    <location>
        <begin position="30"/>
        <end position="72"/>
    </location>
</feature>
<keyword evidence="4" id="KW-1185">Reference proteome</keyword>
<feature type="compositionally biased region" description="Polar residues" evidence="1">
    <location>
        <begin position="344"/>
        <end position="358"/>
    </location>
</feature>
<feature type="compositionally biased region" description="Low complexity" evidence="1">
    <location>
        <begin position="1865"/>
        <end position="1876"/>
    </location>
</feature>
<dbReference type="PANTHER" id="PTHR47839">
    <property type="entry name" value="DOMAIN PROTEIN, PUTATIVE (AFU_ORTHOLOGUE AFUA_6G04830)-RELATED"/>
    <property type="match status" value="1"/>
</dbReference>
<feature type="compositionally biased region" description="Low complexity" evidence="1">
    <location>
        <begin position="79"/>
        <end position="124"/>
    </location>
</feature>
<feature type="compositionally biased region" description="Polar residues" evidence="1">
    <location>
        <begin position="1846"/>
        <end position="1856"/>
    </location>
</feature>
<proteinExistence type="predicted"/>
<dbReference type="Pfam" id="PF12449">
    <property type="entry name" value="DUF3684"/>
    <property type="match status" value="2"/>
</dbReference>
<feature type="compositionally biased region" description="Basic and acidic residues" evidence="1">
    <location>
        <begin position="1740"/>
        <end position="1767"/>
    </location>
</feature>
<dbReference type="InterPro" id="IPR058210">
    <property type="entry name" value="SACS/Nov_dom"/>
</dbReference>
<feature type="region of interest" description="Disordered" evidence="1">
    <location>
        <begin position="71"/>
        <end position="160"/>
    </location>
</feature>
<feature type="compositionally biased region" description="Low complexity" evidence="1">
    <location>
        <begin position="1768"/>
        <end position="1779"/>
    </location>
</feature>
<evidence type="ECO:0000259" key="2">
    <source>
        <dbReference type="Pfam" id="PF25794"/>
    </source>
</evidence>
<protein>
    <recommendedName>
        <fullName evidence="2">Sacsin/Nov domain-containing protein</fullName>
    </recommendedName>
</protein>
<dbReference type="InterPro" id="IPR036890">
    <property type="entry name" value="HATPase_C_sf"/>
</dbReference>
<evidence type="ECO:0000313" key="3">
    <source>
        <dbReference type="EMBL" id="KAK0523658.1"/>
    </source>
</evidence>
<gene>
    <name evidence="3" type="ORF">OC842_006074</name>
</gene>
<comment type="caution">
    <text evidence="3">The sequence shown here is derived from an EMBL/GenBank/DDBJ whole genome shotgun (WGS) entry which is preliminary data.</text>
</comment>
<feature type="region of interest" description="Disordered" evidence="1">
    <location>
        <begin position="1846"/>
        <end position="1901"/>
    </location>
</feature>
<dbReference type="PANTHER" id="PTHR47839:SF1">
    <property type="entry name" value="DOMAIN PROTEIN, PUTATIVE (AFU_ORTHOLOGUE AFUA_6G04830)-RELATED"/>
    <property type="match status" value="1"/>
</dbReference>
<feature type="compositionally biased region" description="Polar residues" evidence="1">
    <location>
        <begin position="135"/>
        <end position="150"/>
    </location>
</feature>
<feature type="compositionally biased region" description="Basic and acidic residues" evidence="1">
    <location>
        <begin position="559"/>
        <end position="583"/>
    </location>
</feature>
<organism evidence="3 4">
    <name type="scientific">Tilletia horrida</name>
    <dbReference type="NCBI Taxonomy" id="155126"/>
    <lineage>
        <taxon>Eukaryota</taxon>
        <taxon>Fungi</taxon>
        <taxon>Dikarya</taxon>
        <taxon>Basidiomycota</taxon>
        <taxon>Ustilaginomycotina</taxon>
        <taxon>Exobasidiomycetes</taxon>
        <taxon>Tilletiales</taxon>
        <taxon>Tilletiaceae</taxon>
        <taxon>Tilletia</taxon>
    </lineage>
</organism>
<dbReference type="EMBL" id="JAPDMQ010000497">
    <property type="protein sequence ID" value="KAK0523658.1"/>
    <property type="molecule type" value="Genomic_DNA"/>
</dbReference>
<feature type="region of interest" description="Disordered" evidence="1">
    <location>
        <begin position="1740"/>
        <end position="1806"/>
    </location>
</feature>
<dbReference type="SUPFAM" id="SSF55874">
    <property type="entry name" value="ATPase domain of HSP90 chaperone/DNA topoisomerase II/histidine kinase"/>
    <property type="match status" value="2"/>
</dbReference>
<evidence type="ECO:0000313" key="4">
    <source>
        <dbReference type="Proteomes" id="UP001176521"/>
    </source>
</evidence>
<feature type="region of interest" description="Disordered" evidence="1">
    <location>
        <begin position="244"/>
        <end position="269"/>
    </location>
</feature>
<dbReference type="InterPro" id="IPR022155">
    <property type="entry name" value="DUF3684"/>
</dbReference>
<feature type="region of interest" description="Disordered" evidence="1">
    <location>
        <begin position="342"/>
        <end position="370"/>
    </location>
</feature>